<dbReference type="PROSITE" id="PS50056">
    <property type="entry name" value="TYR_PHOSPHATASE_2"/>
    <property type="match status" value="1"/>
</dbReference>
<reference evidence="2 3" key="1">
    <citation type="submission" date="2018-11" db="EMBL/GenBank/DDBJ databases">
        <title>Genome assembly of Steccherinum ochraceum LE-BIN_3174, the white-rot fungus of the Steccherinaceae family (The Residual Polyporoid clade, Polyporales, Basidiomycota).</title>
        <authorList>
            <person name="Fedorova T.V."/>
            <person name="Glazunova O.A."/>
            <person name="Landesman E.O."/>
            <person name="Moiseenko K.V."/>
            <person name="Psurtseva N.V."/>
            <person name="Savinova O.S."/>
            <person name="Shakhova N.V."/>
            <person name="Tyazhelova T.V."/>
            <person name="Vasina D.V."/>
        </authorList>
    </citation>
    <scope>NUCLEOTIDE SEQUENCE [LARGE SCALE GENOMIC DNA]</scope>
    <source>
        <strain evidence="2 3">LE-BIN_3174</strain>
    </source>
</reference>
<sequence length="276" mass="30590">MSYIFPTPEEDLVRKVLSAPPFVDVEGVPNLRELGGYPVAGDVSTTTKPVIYRSADPSRITEKGAERLRALGIKKVFDLRSPHEVRILKSRSLSIEGVEVVGLEVTRTESFEPQDIAKQLQMYASDEAKAFRHSYTTYLKIGGPIFGTILKHIRDHPDEPCLVHCTAGKDRTGVFSALYLALIGVSDEDIVKDYALTTYGLVPALPVLNAHFASQKVFQDNWTGAINLGKSSPESMRDFLEILRSSEYGGVEEYLRKHAGLSDEDFSQIRQNATVS</sequence>
<accession>A0A4R0R9N3</accession>
<evidence type="ECO:0000313" key="2">
    <source>
        <dbReference type="EMBL" id="TCD64550.1"/>
    </source>
</evidence>
<dbReference type="InterPro" id="IPR000387">
    <property type="entry name" value="Tyr_Pase_dom"/>
</dbReference>
<evidence type="ECO:0000313" key="3">
    <source>
        <dbReference type="Proteomes" id="UP000292702"/>
    </source>
</evidence>
<dbReference type="Proteomes" id="UP000292702">
    <property type="component" value="Unassembled WGS sequence"/>
</dbReference>
<dbReference type="PROSITE" id="PS00383">
    <property type="entry name" value="TYR_PHOSPHATASE_1"/>
    <property type="match status" value="1"/>
</dbReference>
<comment type="caution">
    <text evidence="2">The sequence shown here is derived from an EMBL/GenBank/DDBJ whole genome shotgun (WGS) entry which is preliminary data.</text>
</comment>
<dbReference type="Pfam" id="PF13350">
    <property type="entry name" value="Y_phosphatase3"/>
    <property type="match status" value="1"/>
</dbReference>
<dbReference type="AlphaFoldDB" id="A0A4R0R9N3"/>
<dbReference type="PANTHER" id="PTHR31126:SF1">
    <property type="entry name" value="TYROSINE SPECIFIC PROTEIN PHOSPHATASES DOMAIN-CONTAINING PROTEIN"/>
    <property type="match status" value="1"/>
</dbReference>
<feature type="domain" description="Tyrosine specific protein phosphatases" evidence="1">
    <location>
        <begin position="147"/>
        <end position="202"/>
    </location>
</feature>
<dbReference type="STRING" id="92696.A0A4R0R9N3"/>
<dbReference type="EMBL" id="RWJN01000230">
    <property type="protein sequence ID" value="TCD64550.1"/>
    <property type="molecule type" value="Genomic_DNA"/>
</dbReference>
<name>A0A4R0R9N3_9APHY</name>
<proteinExistence type="predicted"/>
<dbReference type="OrthoDB" id="9988524at2759"/>
<dbReference type="SUPFAM" id="SSF52799">
    <property type="entry name" value="(Phosphotyrosine protein) phosphatases II"/>
    <property type="match status" value="1"/>
</dbReference>
<dbReference type="InterPro" id="IPR026893">
    <property type="entry name" value="Tyr/Ser_Pase_IphP-type"/>
</dbReference>
<keyword evidence="3" id="KW-1185">Reference proteome</keyword>
<organism evidence="2 3">
    <name type="scientific">Steccherinum ochraceum</name>
    <dbReference type="NCBI Taxonomy" id="92696"/>
    <lineage>
        <taxon>Eukaryota</taxon>
        <taxon>Fungi</taxon>
        <taxon>Dikarya</taxon>
        <taxon>Basidiomycota</taxon>
        <taxon>Agaricomycotina</taxon>
        <taxon>Agaricomycetes</taxon>
        <taxon>Polyporales</taxon>
        <taxon>Steccherinaceae</taxon>
        <taxon>Steccherinum</taxon>
    </lineage>
</organism>
<protein>
    <recommendedName>
        <fullName evidence="1">Tyrosine specific protein phosphatases domain-containing protein</fullName>
    </recommendedName>
</protein>
<dbReference type="GO" id="GO:0004721">
    <property type="term" value="F:phosphoprotein phosphatase activity"/>
    <property type="evidence" value="ECO:0007669"/>
    <property type="project" value="InterPro"/>
</dbReference>
<evidence type="ECO:0000259" key="1">
    <source>
        <dbReference type="PROSITE" id="PS50056"/>
    </source>
</evidence>
<dbReference type="InterPro" id="IPR016130">
    <property type="entry name" value="Tyr_Pase_AS"/>
</dbReference>
<dbReference type="Gene3D" id="3.90.190.10">
    <property type="entry name" value="Protein tyrosine phosphatase superfamily"/>
    <property type="match status" value="1"/>
</dbReference>
<dbReference type="InterPro" id="IPR029021">
    <property type="entry name" value="Prot-tyrosine_phosphatase-like"/>
</dbReference>
<dbReference type="PANTHER" id="PTHR31126">
    <property type="entry name" value="TYROSINE-PROTEIN PHOSPHATASE"/>
    <property type="match status" value="1"/>
</dbReference>
<gene>
    <name evidence="2" type="ORF">EIP91_003988</name>
</gene>